<organism evidence="1">
    <name type="scientific">marine metagenome</name>
    <dbReference type="NCBI Taxonomy" id="408172"/>
    <lineage>
        <taxon>unclassified sequences</taxon>
        <taxon>metagenomes</taxon>
        <taxon>ecological metagenomes</taxon>
    </lineage>
</organism>
<gene>
    <name evidence="1" type="ORF">METZ01_LOCUS252347</name>
</gene>
<reference evidence="1" key="1">
    <citation type="submission" date="2018-05" db="EMBL/GenBank/DDBJ databases">
        <authorList>
            <person name="Lanie J.A."/>
            <person name="Ng W.-L."/>
            <person name="Kazmierczak K.M."/>
            <person name="Andrzejewski T.M."/>
            <person name="Davidsen T.M."/>
            <person name="Wayne K.J."/>
            <person name="Tettelin H."/>
            <person name="Glass J.I."/>
            <person name="Rusch D."/>
            <person name="Podicherti R."/>
            <person name="Tsui H.-C.T."/>
            <person name="Winkler M.E."/>
        </authorList>
    </citation>
    <scope>NUCLEOTIDE SEQUENCE</scope>
</reference>
<dbReference type="AlphaFoldDB" id="A0A382IKX4"/>
<name>A0A382IKX4_9ZZZZ</name>
<evidence type="ECO:0008006" key="2">
    <source>
        <dbReference type="Google" id="ProtNLM"/>
    </source>
</evidence>
<dbReference type="EMBL" id="UINC01067639">
    <property type="protein sequence ID" value="SVB99493.1"/>
    <property type="molecule type" value="Genomic_DNA"/>
</dbReference>
<protein>
    <recommendedName>
        <fullName evidence="2">TonB-dependent receptor</fullName>
    </recommendedName>
</protein>
<sequence length="55" mass="5933">MKPINQLIAGMTLAMLVATPMSMAQVIEEITVTARKKSENLQDVPISVSVVTSDM</sequence>
<accession>A0A382IKX4</accession>
<dbReference type="SUPFAM" id="SSF56935">
    <property type="entry name" value="Porins"/>
    <property type="match status" value="1"/>
</dbReference>
<proteinExistence type="predicted"/>
<feature type="non-terminal residue" evidence="1">
    <location>
        <position position="55"/>
    </location>
</feature>
<evidence type="ECO:0000313" key="1">
    <source>
        <dbReference type="EMBL" id="SVB99493.1"/>
    </source>
</evidence>